<organism evidence="1 2">
    <name type="scientific">Protopolystoma xenopodis</name>
    <dbReference type="NCBI Taxonomy" id="117903"/>
    <lineage>
        <taxon>Eukaryota</taxon>
        <taxon>Metazoa</taxon>
        <taxon>Spiralia</taxon>
        <taxon>Lophotrochozoa</taxon>
        <taxon>Platyhelminthes</taxon>
        <taxon>Monogenea</taxon>
        <taxon>Polyopisthocotylea</taxon>
        <taxon>Polystomatidea</taxon>
        <taxon>Polystomatidae</taxon>
        <taxon>Protopolystoma</taxon>
    </lineage>
</organism>
<comment type="caution">
    <text evidence="1">The sequence shown here is derived from an EMBL/GenBank/DDBJ whole genome shotgun (WGS) entry which is preliminary data.</text>
</comment>
<gene>
    <name evidence="1" type="ORF">PXEA_LOCUS17558</name>
</gene>
<dbReference type="EMBL" id="CAAALY010065970">
    <property type="protein sequence ID" value="VEL24118.1"/>
    <property type="molecule type" value="Genomic_DNA"/>
</dbReference>
<sequence length="369" mass="40671">MFHDNSSSTRLSDSIRPICSSFFPPTRHQSSLLSGCFFASIGREYSHSRISARQQSSTLSTIEANYLLTPLRTGSRPSSSLFLSHPSTQIAAYKCFDPLFFASFDYSQLSSCVHASPLCSLSHSFSIPPPLMLSFIPFSGHQGVKFDPDGNQHMRLEFARSNTKVTKPKLSNPSILAGFGLGPHQTAGPGTLVGLGPAGAAAGLSGLVAGLPPGLFPQLTGFAINLLPMLGWHFSGTNLCRHPFGVGVAATGRIATHFKLKRSHDLVAIYHRCLRLKRTFAFLAWTAISICLHCVISPPRWARTVAVRVHRHNYYPSGLSFKVVWIVKPQLFYLRRPHFVSVCDPGEPRRRLELRSSLVEIAFWRLVAQ</sequence>
<accession>A0A448WZF7</accession>
<evidence type="ECO:0000313" key="1">
    <source>
        <dbReference type="EMBL" id="VEL24118.1"/>
    </source>
</evidence>
<dbReference type="OrthoDB" id="431169at2759"/>
<proteinExistence type="predicted"/>
<reference evidence="1" key="1">
    <citation type="submission" date="2018-11" db="EMBL/GenBank/DDBJ databases">
        <authorList>
            <consortium name="Pathogen Informatics"/>
        </authorList>
    </citation>
    <scope>NUCLEOTIDE SEQUENCE</scope>
</reference>
<name>A0A448WZF7_9PLAT</name>
<dbReference type="AlphaFoldDB" id="A0A448WZF7"/>
<keyword evidence="2" id="KW-1185">Reference proteome</keyword>
<evidence type="ECO:0000313" key="2">
    <source>
        <dbReference type="Proteomes" id="UP000784294"/>
    </source>
</evidence>
<protein>
    <submittedName>
        <fullName evidence="1">Uncharacterized protein</fullName>
    </submittedName>
</protein>
<dbReference type="Proteomes" id="UP000784294">
    <property type="component" value="Unassembled WGS sequence"/>
</dbReference>